<dbReference type="PANTHER" id="PTHR40266:SF2">
    <property type="entry name" value="TOXIN HIGB-1"/>
    <property type="match status" value="1"/>
</dbReference>
<accession>A0A0F9CMY3</accession>
<dbReference type="AlphaFoldDB" id="A0A0F9CMY3"/>
<dbReference type="Pfam" id="PF05015">
    <property type="entry name" value="HigB-like_toxin"/>
    <property type="match status" value="1"/>
</dbReference>
<proteinExistence type="predicted"/>
<dbReference type="InterPro" id="IPR035093">
    <property type="entry name" value="RelE/ParE_toxin_dom_sf"/>
</dbReference>
<organism evidence="1">
    <name type="scientific">marine sediment metagenome</name>
    <dbReference type="NCBI Taxonomy" id="412755"/>
    <lineage>
        <taxon>unclassified sequences</taxon>
        <taxon>metagenomes</taxon>
        <taxon>ecological metagenomes</taxon>
    </lineage>
</organism>
<evidence type="ECO:0000313" key="1">
    <source>
        <dbReference type="EMBL" id="KKL27777.1"/>
    </source>
</evidence>
<sequence length="92" mass="10640">MIKSFVHKGLEKFFYDGSLKGIQTQHAQKLSDILDRLDASNVLTDMRFPGSNLHQLKGKMKGIWAVKVSGNWRIVFSFKEGNVYNMDYVDYH</sequence>
<dbReference type="SUPFAM" id="SSF143011">
    <property type="entry name" value="RelE-like"/>
    <property type="match status" value="1"/>
</dbReference>
<comment type="caution">
    <text evidence="1">The sequence shown here is derived from an EMBL/GenBank/DDBJ whole genome shotgun (WGS) entry which is preliminary data.</text>
</comment>
<dbReference type="EMBL" id="LAZR01035340">
    <property type="protein sequence ID" value="KKL27777.1"/>
    <property type="molecule type" value="Genomic_DNA"/>
</dbReference>
<dbReference type="InterPro" id="IPR007711">
    <property type="entry name" value="HigB-1"/>
</dbReference>
<evidence type="ECO:0008006" key="2">
    <source>
        <dbReference type="Google" id="ProtNLM"/>
    </source>
</evidence>
<dbReference type="PANTHER" id="PTHR40266">
    <property type="entry name" value="TOXIN HIGB-1"/>
    <property type="match status" value="1"/>
</dbReference>
<reference evidence="1" key="1">
    <citation type="journal article" date="2015" name="Nature">
        <title>Complex archaea that bridge the gap between prokaryotes and eukaryotes.</title>
        <authorList>
            <person name="Spang A."/>
            <person name="Saw J.H."/>
            <person name="Jorgensen S.L."/>
            <person name="Zaremba-Niedzwiedzka K."/>
            <person name="Martijn J."/>
            <person name="Lind A.E."/>
            <person name="van Eijk R."/>
            <person name="Schleper C."/>
            <person name="Guy L."/>
            <person name="Ettema T.J."/>
        </authorList>
    </citation>
    <scope>NUCLEOTIDE SEQUENCE</scope>
</reference>
<gene>
    <name evidence="1" type="ORF">LCGC14_2381760</name>
</gene>
<protein>
    <recommendedName>
        <fullName evidence="2">Peptidase</fullName>
    </recommendedName>
</protein>
<name>A0A0F9CMY3_9ZZZZ</name>
<dbReference type="Gene3D" id="3.30.2310.20">
    <property type="entry name" value="RelE-like"/>
    <property type="match status" value="1"/>
</dbReference>